<evidence type="ECO:0000256" key="7">
    <source>
        <dbReference type="ARBA" id="ARBA00023136"/>
    </source>
</evidence>
<comment type="function">
    <text evidence="1 9">May be involved in fusion of retrograde transport vesicles derived from an endocytic compartment with the Golgi complex.</text>
</comment>
<feature type="region of interest" description="Disordered" evidence="10">
    <location>
        <begin position="62"/>
        <end position="81"/>
    </location>
</feature>
<feature type="transmembrane region" description="Helical" evidence="9">
    <location>
        <begin position="100"/>
        <end position="125"/>
    </location>
</feature>
<feature type="transmembrane region" description="Helical" evidence="9">
    <location>
        <begin position="131"/>
        <end position="150"/>
    </location>
</feature>
<accession>A0A498S8L4</accession>
<evidence type="ECO:0000313" key="12">
    <source>
        <dbReference type="EMBL" id="VBB28021.1"/>
    </source>
</evidence>
<comment type="subcellular location">
    <subcellularLocation>
        <location evidence="2 9">Membrane</location>
        <topology evidence="2 9">Multi-pass membrane protein</topology>
    </subcellularLocation>
</comment>
<protein>
    <recommendedName>
        <fullName evidence="9">Vesicle transport protein</fullName>
    </recommendedName>
</protein>
<dbReference type="InterPro" id="IPR007305">
    <property type="entry name" value="Vesicle_transpt_Got1/SFT2"/>
</dbReference>
<dbReference type="GO" id="GO:0012505">
    <property type="term" value="C:endomembrane system"/>
    <property type="evidence" value="ECO:0007669"/>
    <property type="project" value="UniProtKB-ARBA"/>
</dbReference>
<evidence type="ECO:0000256" key="9">
    <source>
        <dbReference type="RuleBase" id="RU363111"/>
    </source>
</evidence>
<evidence type="ECO:0000256" key="1">
    <source>
        <dbReference type="ARBA" id="ARBA00003566"/>
    </source>
</evidence>
<reference evidence="12 13" key="1">
    <citation type="submission" date="2018-08" db="EMBL/GenBank/DDBJ databases">
        <authorList>
            <person name="Laetsch R D."/>
            <person name="Stevens L."/>
            <person name="Kumar S."/>
            <person name="Blaxter L. M."/>
        </authorList>
    </citation>
    <scope>NUCLEOTIDE SEQUENCE [LARGE SCALE GENOMIC DNA]</scope>
</reference>
<evidence type="ECO:0000256" key="2">
    <source>
        <dbReference type="ARBA" id="ARBA00004141"/>
    </source>
</evidence>
<dbReference type="STRING" id="6277.A0A498S8L4"/>
<dbReference type="Pfam" id="PF04178">
    <property type="entry name" value="Got1"/>
    <property type="match status" value="1"/>
</dbReference>
<feature type="compositionally biased region" description="Polar residues" evidence="10">
    <location>
        <begin position="62"/>
        <end position="73"/>
    </location>
</feature>
<evidence type="ECO:0000256" key="4">
    <source>
        <dbReference type="ARBA" id="ARBA00022692"/>
    </source>
</evidence>
<keyword evidence="5 9" id="KW-0653">Protein transport</keyword>
<name>A0A498S8L4_ACAVI</name>
<evidence type="ECO:0000256" key="3">
    <source>
        <dbReference type="ARBA" id="ARBA00022448"/>
    </source>
</evidence>
<keyword evidence="3 9" id="KW-0813">Transport</keyword>
<evidence type="ECO:0000256" key="6">
    <source>
        <dbReference type="ARBA" id="ARBA00022989"/>
    </source>
</evidence>
<dbReference type="OrthoDB" id="660759at2759"/>
<dbReference type="Proteomes" id="UP000276991">
    <property type="component" value="Unassembled WGS sequence"/>
</dbReference>
<keyword evidence="4 9" id="KW-0812">Transmembrane</keyword>
<evidence type="ECO:0000256" key="8">
    <source>
        <dbReference type="ARBA" id="ARBA00025800"/>
    </source>
</evidence>
<organism evidence="12 13">
    <name type="scientific">Acanthocheilonema viteae</name>
    <name type="common">Filarial nematode worm</name>
    <name type="synonym">Dipetalonema viteae</name>
    <dbReference type="NCBI Taxonomy" id="6277"/>
    <lineage>
        <taxon>Eukaryota</taxon>
        <taxon>Metazoa</taxon>
        <taxon>Ecdysozoa</taxon>
        <taxon>Nematoda</taxon>
        <taxon>Chromadorea</taxon>
        <taxon>Rhabditida</taxon>
        <taxon>Spirurina</taxon>
        <taxon>Spiruromorpha</taxon>
        <taxon>Filarioidea</taxon>
        <taxon>Onchocercidae</taxon>
        <taxon>Acanthocheilonema</taxon>
    </lineage>
</organism>
<feature type="transmembrane region" description="Helical" evidence="9">
    <location>
        <begin position="171"/>
        <end position="190"/>
    </location>
</feature>
<dbReference type="GO" id="GO:0005737">
    <property type="term" value="C:cytoplasm"/>
    <property type="evidence" value="ECO:0007669"/>
    <property type="project" value="UniProtKB-ARBA"/>
</dbReference>
<dbReference type="GO" id="GO:0015031">
    <property type="term" value="P:protein transport"/>
    <property type="evidence" value="ECO:0007669"/>
    <property type="project" value="UniProtKB-KW"/>
</dbReference>
<gene>
    <name evidence="11" type="ORF">NAV_LOCUS2816</name>
    <name evidence="12" type="ORF">NAV_LOCUS2851</name>
</gene>
<evidence type="ECO:0000256" key="10">
    <source>
        <dbReference type="SAM" id="MobiDB-lite"/>
    </source>
</evidence>
<dbReference type="InterPro" id="IPR011691">
    <property type="entry name" value="Vesicle_transpt_SFT2"/>
</dbReference>
<comment type="similarity">
    <text evidence="8 9">Belongs to the SFT2 family.</text>
</comment>
<dbReference type="PANTHER" id="PTHR23137">
    <property type="entry name" value="VESICLE TRANSPORT PROTEIN-RELATED"/>
    <property type="match status" value="1"/>
</dbReference>
<dbReference type="EMBL" id="UPTC01000328">
    <property type="protein sequence ID" value="VBB28021.1"/>
    <property type="molecule type" value="Genomic_DNA"/>
</dbReference>
<dbReference type="EMBL" id="UPTC01000321">
    <property type="protein sequence ID" value="VBB27986.1"/>
    <property type="molecule type" value="Genomic_DNA"/>
</dbReference>
<dbReference type="PANTHER" id="PTHR23137:SF36">
    <property type="entry name" value="VESICLE TRANSPORT PROTEIN SFT2C"/>
    <property type="match status" value="1"/>
</dbReference>
<comment type="caution">
    <text evidence="9">Lacks conserved residue(s) required for the propagation of feature annotation.</text>
</comment>
<keyword evidence="6 9" id="KW-1133">Transmembrane helix</keyword>
<evidence type="ECO:0000313" key="11">
    <source>
        <dbReference type="EMBL" id="VBB27986.1"/>
    </source>
</evidence>
<keyword evidence="7 9" id="KW-0472">Membrane</keyword>
<dbReference type="AlphaFoldDB" id="A0A498S8L4"/>
<evidence type="ECO:0000313" key="13">
    <source>
        <dbReference type="Proteomes" id="UP000276991"/>
    </source>
</evidence>
<sequence>MSDLREFVNQQKAKNSFFGTTTTSASFPSIKSIRSKLTSGLNGFSMMHSAGDDSDREILTESTGETNGQLPQSRNRRNGGWFGSFSSEEPVFGMSKMQRIVAFFLSIGAAFVCFGIAVVLLPAIVIQARKFAALNTLGSIMLILSFGFLWGPISYLKHMFSEQRRHVTASYLITVIATLYFSLWDLYFVLSSSWINHKNVVLGASL</sequence>
<keyword evidence="13" id="KW-1185">Reference proteome</keyword>
<evidence type="ECO:0000256" key="5">
    <source>
        <dbReference type="ARBA" id="ARBA00022927"/>
    </source>
</evidence>
<dbReference type="GO" id="GO:0016192">
    <property type="term" value="P:vesicle-mediated transport"/>
    <property type="evidence" value="ECO:0007669"/>
    <property type="project" value="InterPro"/>
</dbReference>
<dbReference type="GO" id="GO:0016020">
    <property type="term" value="C:membrane"/>
    <property type="evidence" value="ECO:0007669"/>
    <property type="project" value="UniProtKB-SubCell"/>
</dbReference>
<proteinExistence type="inferred from homology"/>